<reference evidence="1 2" key="1">
    <citation type="submission" date="2018-07" db="EMBL/GenBank/DDBJ databases">
        <title>Modular assembly of carbohydrate-degrading microbial communities in the ocean.</title>
        <authorList>
            <person name="Enke T.N."/>
            <person name="Datta M.S."/>
            <person name="Schwartzman J.A."/>
            <person name="Cermak N."/>
            <person name="Schmitz D.A."/>
            <person name="Barrere J."/>
            <person name="Cordero O.X."/>
        </authorList>
    </citation>
    <scope>NUCLEOTIDE SEQUENCE [LARGE SCALE GENOMIC DNA]</scope>
    <source>
        <strain evidence="1 2">C3M10</strain>
    </source>
</reference>
<accession>A0A366WSF2</accession>
<dbReference type="EMBL" id="QOCE01000045">
    <property type="protein sequence ID" value="RBW51449.1"/>
    <property type="molecule type" value="Genomic_DNA"/>
</dbReference>
<gene>
    <name evidence="1" type="ORF">DS909_17745</name>
</gene>
<dbReference type="Proteomes" id="UP000252706">
    <property type="component" value="Unassembled WGS sequence"/>
</dbReference>
<organism evidence="1 2">
    <name type="scientific">Phaeobacter gallaeciensis</name>
    <dbReference type="NCBI Taxonomy" id="60890"/>
    <lineage>
        <taxon>Bacteria</taxon>
        <taxon>Pseudomonadati</taxon>
        <taxon>Pseudomonadota</taxon>
        <taxon>Alphaproteobacteria</taxon>
        <taxon>Rhodobacterales</taxon>
        <taxon>Roseobacteraceae</taxon>
        <taxon>Phaeobacter</taxon>
    </lineage>
</organism>
<name>A0A366WSF2_9RHOB</name>
<comment type="caution">
    <text evidence="1">The sequence shown here is derived from an EMBL/GenBank/DDBJ whole genome shotgun (WGS) entry which is preliminary data.</text>
</comment>
<evidence type="ECO:0000313" key="2">
    <source>
        <dbReference type="Proteomes" id="UP000252706"/>
    </source>
</evidence>
<proteinExistence type="predicted"/>
<evidence type="ECO:0000313" key="1">
    <source>
        <dbReference type="EMBL" id="RBW51449.1"/>
    </source>
</evidence>
<sequence>MSFPCHPAVNWNPKYKELLGRYLRDVGKAELSGQKQTYTIHEKHWDSLEKEWGNAMGWIKSKSSQRGIGFLTGKKHDVVGVMDADHVSLWNRNGKPVAIVSQPYCDRTYDSPAVVGDLDKFEALHGLKRQRVPYSGWHNYPRTHLDVWTKSE</sequence>
<dbReference type="AlphaFoldDB" id="A0A366WSF2"/>
<protein>
    <submittedName>
        <fullName evidence="1">Uncharacterized protein</fullName>
    </submittedName>
</protein>